<dbReference type="AlphaFoldDB" id="A0A1V4CV70"/>
<dbReference type="Proteomes" id="UP000033615">
    <property type="component" value="Unassembled WGS sequence"/>
</dbReference>
<keyword evidence="2" id="KW-1185">Reference proteome</keyword>
<evidence type="ECO:0000313" key="2">
    <source>
        <dbReference type="Proteomes" id="UP000033615"/>
    </source>
</evidence>
<reference evidence="1" key="1">
    <citation type="submission" date="2016-12" db="EMBL/GenBank/DDBJ databases">
        <title>Genome sequence of Streptomyces antioxidans MUSC 164.</title>
        <authorList>
            <person name="Lee L.-H."/>
            <person name="Ser H.-L."/>
        </authorList>
    </citation>
    <scope>NUCLEOTIDE SEQUENCE [LARGE SCALE GENOMIC DNA]</scope>
    <source>
        <strain evidence="1">MUSC 164</strain>
    </source>
</reference>
<gene>
    <name evidence="1" type="ORF">VT50_0234410</name>
</gene>
<protein>
    <submittedName>
        <fullName evidence="1">Uncharacterized protein</fullName>
    </submittedName>
</protein>
<proteinExistence type="predicted"/>
<dbReference type="OrthoDB" id="4296889at2"/>
<comment type="caution">
    <text evidence="1">The sequence shown here is derived from an EMBL/GenBank/DDBJ whole genome shotgun (WGS) entry which is preliminary data.</text>
</comment>
<accession>A0A1V4CV70</accession>
<evidence type="ECO:0000313" key="1">
    <source>
        <dbReference type="EMBL" id="OPF71359.1"/>
    </source>
</evidence>
<organism evidence="1 2">
    <name type="scientific">Streptomyces antioxidans</name>
    <dbReference type="NCBI Taxonomy" id="1507734"/>
    <lineage>
        <taxon>Bacteria</taxon>
        <taxon>Bacillati</taxon>
        <taxon>Actinomycetota</taxon>
        <taxon>Actinomycetes</taxon>
        <taxon>Kitasatosporales</taxon>
        <taxon>Streptomycetaceae</taxon>
        <taxon>Streptomyces</taxon>
    </lineage>
</organism>
<name>A0A1V4CV70_9ACTN</name>
<dbReference type="EMBL" id="LAKD02000120">
    <property type="protein sequence ID" value="OPF71359.1"/>
    <property type="molecule type" value="Genomic_DNA"/>
</dbReference>
<sequence length="175" mass="17995">MTAVLLTPDSRTHPGSLAAVDSDDGAVVAVVVAHVTVFRAGTASPVVDRHLRTGGGAPRPWRMAADVLVTPGGPHQASALARHHPGALVVAAFTGPDCWVRLGAGPGRALRMRKRAASGEATAPREDLPWPLWASLVHTWLVAGLSPQALTSASACVLPVGEPSGAPTVLIRPDQ</sequence>
<dbReference type="RefSeq" id="WP_053048569.1">
    <property type="nucleotide sequence ID" value="NZ_LAKD02000120.1"/>
</dbReference>